<gene>
    <name evidence="9" type="ORF">AaeL_AAEL002752</name>
</gene>
<evidence type="ECO:0000256" key="6">
    <source>
        <dbReference type="ARBA" id="ARBA00023306"/>
    </source>
</evidence>
<keyword evidence="4" id="KW-0498">Mitosis</keyword>
<dbReference type="HOGENOM" id="CLU_020635_0_0_1"/>
<evidence type="ECO:0000256" key="1">
    <source>
        <dbReference type="ARBA" id="ARBA00007450"/>
    </source>
</evidence>
<accession>Q17H92</accession>
<keyword evidence="6" id="KW-0131">Cell cycle</keyword>
<evidence type="ECO:0000256" key="5">
    <source>
        <dbReference type="ARBA" id="ARBA00022786"/>
    </source>
</evidence>
<proteinExistence type="inferred from homology"/>
<dbReference type="PaxDb" id="7159-AAEL002752-PA"/>
<reference evidence="9" key="1">
    <citation type="submission" date="2005-10" db="EMBL/GenBank/DDBJ databases">
        <authorList>
            <person name="Loftus B.J."/>
            <person name="Nene V.M."/>
            <person name="Hannick L.I."/>
            <person name="Bidwell S."/>
            <person name="Haas B."/>
            <person name="Amedeo P."/>
            <person name="Orvis J."/>
            <person name="Wortman J.R."/>
            <person name="White O.R."/>
            <person name="Salzberg S."/>
            <person name="Shumway M."/>
            <person name="Koo H."/>
            <person name="Zhao Y."/>
            <person name="Holmes M."/>
            <person name="Miller J."/>
            <person name="Schatz M."/>
            <person name="Pop M."/>
            <person name="Pai G."/>
            <person name="Utterback T."/>
            <person name="Rogers Y.-H."/>
            <person name="Kravitz S."/>
            <person name="Fraser C.M."/>
        </authorList>
    </citation>
    <scope>NUCLEOTIDE SEQUENCE</scope>
    <source>
        <strain evidence="9">Liverpool</strain>
    </source>
</reference>
<dbReference type="Proteomes" id="UP000682892">
    <property type="component" value="Chromosome 1"/>
</dbReference>
<reference evidence="9" key="2">
    <citation type="journal article" date="2007" name="Science">
        <title>Genome sequence of Aedes aegypti, a major arbovirus vector.</title>
        <authorList>
            <person name="Nene V."/>
            <person name="Wortman J.R."/>
            <person name="Lawson D."/>
            <person name="Haas B."/>
            <person name="Kodira C."/>
            <person name="Tu Z.J."/>
            <person name="Loftus B."/>
            <person name="Xi Z."/>
            <person name="Megy K."/>
            <person name="Grabherr M."/>
            <person name="Ren Q."/>
            <person name="Zdobnov E.M."/>
            <person name="Lobo N.F."/>
            <person name="Campbell K.S."/>
            <person name="Brown S.E."/>
            <person name="Bonaldo M.F."/>
            <person name="Zhu J."/>
            <person name="Sinkins S.P."/>
            <person name="Hogenkamp D.G."/>
            <person name="Amedeo P."/>
            <person name="Arensburger P."/>
            <person name="Atkinson P.W."/>
            <person name="Bidwell S."/>
            <person name="Biedler J."/>
            <person name="Birney E."/>
            <person name="Bruggner R.V."/>
            <person name="Costas J."/>
            <person name="Coy M.R."/>
            <person name="Crabtree J."/>
            <person name="Crawford M."/>
            <person name="Debruyn B."/>
            <person name="Decaprio D."/>
            <person name="Eiglmeier K."/>
            <person name="Eisenstadt E."/>
            <person name="El-Dorry H."/>
            <person name="Gelbart W.M."/>
            <person name="Gomes S.L."/>
            <person name="Hammond M."/>
            <person name="Hannick L.I."/>
            <person name="Hogan J.R."/>
            <person name="Holmes M.H."/>
            <person name="Jaffe D."/>
            <person name="Johnston J.S."/>
            <person name="Kennedy R.C."/>
            <person name="Koo H."/>
            <person name="Kravitz S."/>
            <person name="Kriventseva E.V."/>
            <person name="Kulp D."/>
            <person name="Labutti K."/>
            <person name="Lee E."/>
            <person name="Li S."/>
            <person name="Lovin D.D."/>
            <person name="Mao C."/>
            <person name="Mauceli E."/>
            <person name="Menck C.F."/>
            <person name="Miller J.R."/>
            <person name="Montgomery P."/>
            <person name="Mori A."/>
            <person name="Nascimento A.L."/>
            <person name="Naveira H.F."/>
            <person name="Nusbaum C."/>
            <person name="O'leary S."/>
            <person name="Orvis J."/>
            <person name="Pertea M."/>
            <person name="Quesneville H."/>
            <person name="Reidenbach K.R."/>
            <person name="Rogers Y.H."/>
            <person name="Roth C.W."/>
            <person name="Schneider J.R."/>
            <person name="Schatz M."/>
            <person name="Shumway M."/>
            <person name="Stanke M."/>
            <person name="Stinson E.O."/>
            <person name="Tubio J.M."/>
            <person name="Vanzee J.P."/>
            <person name="Verjovski-Almeida S."/>
            <person name="Werner D."/>
            <person name="White O."/>
            <person name="Wyder S."/>
            <person name="Zeng Q."/>
            <person name="Zhao Q."/>
            <person name="Zhao Y."/>
            <person name="Hill C.A."/>
            <person name="Raikhel A.S."/>
            <person name="Soares M.B."/>
            <person name="Knudson D.L."/>
            <person name="Lee N.H."/>
            <person name="Galagan J."/>
            <person name="Salzberg S.L."/>
            <person name="Paulsen I.T."/>
            <person name="Dimopoulos G."/>
            <person name="Collins F.H."/>
            <person name="Birren B."/>
            <person name="Fraser-Liggett C.M."/>
            <person name="Severson D.W."/>
        </authorList>
    </citation>
    <scope>NUCLEOTIDE SEQUENCE [LARGE SCALE GENOMIC DNA]</scope>
    <source>
        <strain evidence="9">Liverpool</strain>
    </source>
</reference>
<protein>
    <recommendedName>
        <fullName evidence="2">Anaphase-promoting complex subunit 5</fullName>
    </recommendedName>
</protein>
<evidence type="ECO:0000256" key="2">
    <source>
        <dbReference type="ARBA" id="ARBA00016066"/>
    </source>
</evidence>
<evidence type="ECO:0000256" key="3">
    <source>
        <dbReference type="ARBA" id="ARBA00022618"/>
    </source>
</evidence>
<dbReference type="InterPro" id="IPR026000">
    <property type="entry name" value="Apc5_dom"/>
</dbReference>
<evidence type="ECO:0000256" key="7">
    <source>
        <dbReference type="SAM" id="MobiDB-lite"/>
    </source>
</evidence>
<reference evidence="9" key="3">
    <citation type="submission" date="2012-09" db="EMBL/GenBank/DDBJ databases">
        <authorList>
            <consortium name="VectorBase"/>
        </authorList>
    </citation>
    <scope>NUCLEOTIDE SEQUENCE</scope>
    <source>
        <strain evidence="9">Liverpool</strain>
    </source>
</reference>
<sequence length="852" mass="97215">MNTTRPKQQNSQGRAPQSTKRTSEEVNIGDVVPVYNDSKKRKNQQEENGTALFNRYRVNELEKLQWKMHQMQQNSGQAQLGLESTFEEANADCSQLVFVCVDKEAAQTAGPAMSAKKEPETIGFWLPNQSGSTPKMDILTPHKLAVVFLIQEYLSLKKTAEDTPQLEFTARDRRKFCMLLLKLIQYPDMAYKDLYGLLTSPVYGIHRAHLEEFEKLMKMLKTVGIEILFDLYTVIEKLITDNASSYQIGIVGLYLRRVFVTLDKMNFPEFMALYKNSVAYYEKGVRAVQISSSAFSNSESFMKLEAQTVYKDRNSSSKWSTKQAELFVAQQSTLLQSNEMDALKPKEMQTRLNEIVHDHPLYSQAYFLSYLNSVRVRDFFNAVDALHRSFDRNTLNSMALAQDNKEYQYSALNLAILHAQFNHNEEALASLKECIMLAQENSDKICLQLAHAWLCLLDSSKPHFSEKNIANKELITLVHSISLGIQSLVKSSAATGYTPAKLFEVLLKSDILNCQTSMIDLIANGIAERAALWAMYGKNEVSSLCSQLLLNSDLKSLGTTYNGEGICQALCSLIIWLALQGEFHLALIVLKHTRERFPRYPLSKSWMTVDHFISSMQAIFRAEWTDASNACYQLYTLDKHLSLLQRARLALARLNVKSADLLLRKLLDDDTIEPLTRTRALLLTAHLLTLTPATTKMEVVNVLNEALAIANKNYLDYEKALIEMHFAHVLLTMKLPHQALKSVRTCLENILANGGIYDKAKVLFLFVKCILAVEQSPANKIAKIGKCVPMLEQAVEHFQKLECYVKVKDVYIFLATFYNDMEMPEERNKYAYKYRQIEEQYPTAREYLDLFF</sequence>
<dbReference type="Pfam" id="PF12862">
    <property type="entry name" value="ANAPC5"/>
    <property type="match status" value="1"/>
</dbReference>
<keyword evidence="3" id="KW-0132">Cell division</keyword>
<dbReference type="InterPro" id="IPR037679">
    <property type="entry name" value="Apc5"/>
</dbReference>
<dbReference type="PANTHER" id="PTHR12830:SF9">
    <property type="entry name" value="ANAPHASE-PROMOTING COMPLEX SUBUNIT 5"/>
    <property type="match status" value="1"/>
</dbReference>
<dbReference type="GO" id="GO:0031145">
    <property type="term" value="P:anaphase-promoting complex-dependent catabolic process"/>
    <property type="evidence" value="ECO:0007669"/>
    <property type="project" value="TreeGrafter"/>
</dbReference>
<organism evidence="9 10">
    <name type="scientific">Aedes aegypti</name>
    <name type="common">Yellowfever mosquito</name>
    <name type="synonym">Culex aegypti</name>
    <dbReference type="NCBI Taxonomy" id="7159"/>
    <lineage>
        <taxon>Eukaryota</taxon>
        <taxon>Metazoa</taxon>
        <taxon>Ecdysozoa</taxon>
        <taxon>Arthropoda</taxon>
        <taxon>Hexapoda</taxon>
        <taxon>Insecta</taxon>
        <taxon>Pterygota</taxon>
        <taxon>Neoptera</taxon>
        <taxon>Endopterygota</taxon>
        <taxon>Diptera</taxon>
        <taxon>Nematocera</taxon>
        <taxon>Culicoidea</taxon>
        <taxon>Culicidae</taxon>
        <taxon>Culicinae</taxon>
        <taxon>Aedini</taxon>
        <taxon>Aedes</taxon>
        <taxon>Stegomyia</taxon>
    </lineage>
</organism>
<dbReference type="eggNOG" id="KOG4322">
    <property type="taxonomic scope" value="Eukaryota"/>
</dbReference>
<evidence type="ECO:0000313" key="9">
    <source>
        <dbReference type="EMBL" id="EAT46051.1"/>
    </source>
</evidence>
<dbReference type="GO" id="GO:0005680">
    <property type="term" value="C:anaphase-promoting complex"/>
    <property type="evidence" value="ECO:0007669"/>
    <property type="project" value="InterPro"/>
</dbReference>
<dbReference type="GO" id="GO:0051301">
    <property type="term" value="P:cell division"/>
    <property type="evidence" value="ECO:0007669"/>
    <property type="project" value="UniProtKB-KW"/>
</dbReference>
<dbReference type="GO" id="GO:0070979">
    <property type="term" value="P:protein K11-linked ubiquitination"/>
    <property type="evidence" value="ECO:0007669"/>
    <property type="project" value="TreeGrafter"/>
</dbReference>
<feature type="region of interest" description="Disordered" evidence="7">
    <location>
        <begin position="1"/>
        <end position="50"/>
    </location>
</feature>
<dbReference type="OMA" id="DANMGMA"/>
<feature type="compositionally biased region" description="Polar residues" evidence="7">
    <location>
        <begin position="1"/>
        <end position="20"/>
    </location>
</feature>
<evidence type="ECO:0000313" key="10">
    <source>
        <dbReference type="Proteomes" id="UP000682892"/>
    </source>
</evidence>
<evidence type="ECO:0000259" key="8">
    <source>
        <dbReference type="Pfam" id="PF12862"/>
    </source>
</evidence>
<dbReference type="PhylomeDB" id="Q17H92"/>
<keyword evidence="5" id="KW-0833">Ubl conjugation pathway</keyword>
<dbReference type="PANTHER" id="PTHR12830">
    <property type="entry name" value="ANAPHASE-PROMOTING COMPLEX SUBUNIT 5"/>
    <property type="match status" value="1"/>
</dbReference>
<dbReference type="EMBL" id="CH477251">
    <property type="protein sequence ID" value="EAT46051.1"/>
    <property type="molecule type" value="Genomic_DNA"/>
</dbReference>
<dbReference type="STRING" id="7159.Q17H92"/>
<evidence type="ECO:0000256" key="4">
    <source>
        <dbReference type="ARBA" id="ARBA00022776"/>
    </source>
</evidence>
<comment type="similarity">
    <text evidence="1">Belongs to the APC5 family.</text>
</comment>
<feature type="domain" description="Anaphase-promoting complex subunit 5" evidence="8">
    <location>
        <begin position="366"/>
        <end position="460"/>
    </location>
</feature>
<name>Q17H92_AEDAE</name>
<dbReference type="VEuPathDB" id="VectorBase:AAEL002752"/>
<dbReference type="GO" id="GO:0045842">
    <property type="term" value="P:positive regulation of mitotic metaphase/anaphase transition"/>
    <property type="evidence" value="ECO:0007669"/>
    <property type="project" value="TreeGrafter"/>
</dbReference>
<dbReference type="AlphaFoldDB" id="Q17H92"/>
<dbReference type="CDD" id="cd16270">
    <property type="entry name" value="Apc5_N"/>
    <property type="match status" value="1"/>
</dbReference>